<dbReference type="EMBL" id="JBHRTK010000006">
    <property type="protein sequence ID" value="MFC3205722.1"/>
    <property type="molecule type" value="Genomic_DNA"/>
</dbReference>
<feature type="transmembrane region" description="Helical" evidence="7">
    <location>
        <begin position="204"/>
        <end position="221"/>
    </location>
</feature>
<keyword evidence="5 7" id="KW-1133">Transmembrane helix</keyword>
<evidence type="ECO:0000256" key="5">
    <source>
        <dbReference type="ARBA" id="ARBA00022989"/>
    </source>
</evidence>
<evidence type="ECO:0000256" key="7">
    <source>
        <dbReference type="SAM" id="Phobius"/>
    </source>
</evidence>
<dbReference type="Pfam" id="PF13440">
    <property type="entry name" value="Polysacc_synt_3"/>
    <property type="match status" value="1"/>
</dbReference>
<evidence type="ECO:0000256" key="2">
    <source>
        <dbReference type="ARBA" id="ARBA00007430"/>
    </source>
</evidence>
<evidence type="ECO:0000313" key="8">
    <source>
        <dbReference type="EMBL" id="MFC3205722.1"/>
    </source>
</evidence>
<evidence type="ECO:0000256" key="6">
    <source>
        <dbReference type="ARBA" id="ARBA00023136"/>
    </source>
</evidence>
<organism evidence="8 9">
    <name type="scientific">Aquamicrobium soli</name>
    <dbReference type="NCBI Taxonomy" id="1811518"/>
    <lineage>
        <taxon>Bacteria</taxon>
        <taxon>Pseudomonadati</taxon>
        <taxon>Pseudomonadota</taxon>
        <taxon>Alphaproteobacteria</taxon>
        <taxon>Hyphomicrobiales</taxon>
        <taxon>Phyllobacteriaceae</taxon>
        <taxon>Aquamicrobium</taxon>
    </lineage>
</organism>
<gene>
    <name evidence="8" type="ORF">ACFOHJ_05815</name>
</gene>
<feature type="transmembrane region" description="Helical" evidence="7">
    <location>
        <begin position="378"/>
        <end position="396"/>
    </location>
</feature>
<dbReference type="CDD" id="cd13127">
    <property type="entry name" value="MATE_tuaB_like"/>
    <property type="match status" value="1"/>
</dbReference>
<accession>A0ABV7KEX6</accession>
<dbReference type="Proteomes" id="UP001595583">
    <property type="component" value="Unassembled WGS sequence"/>
</dbReference>
<feature type="transmembrane region" description="Helical" evidence="7">
    <location>
        <begin position="111"/>
        <end position="132"/>
    </location>
</feature>
<dbReference type="InterPro" id="IPR050833">
    <property type="entry name" value="Poly_Biosynth_Transport"/>
</dbReference>
<feature type="transmembrane region" description="Helical" evidence="7">
    <location>
        <begin position="322"/>
        <end position="342"/>
    </location>
</feature>
<dbReference type="RefSeq" id="WP_378219437.1">
    <property type="nucleotide sequence ID" value="NZ_JBHRTK010000006.1"/>
</dbReference>
<comment type="subcellular location">
    <subcellularLocation>
        <location evidence="1">Cell membrane</location>
        <topology evidence="1">Multi-pass membrane protein</topology>
    </subcellularLocation>
</comment>
<comment type="similarity">
    <text evidence="2">Belongs to the polysaccharide synthase family.</text>
</comment>
<feature type="transmembrane region" description="Helical" evidence="7">
    <location>
        <begin position="281"/>
        <end position="302"/>
    </location>
</feature>
<reference evidence="9" key="1">
    <citation type="journal article" date="2019" name="Int. J. Syst. Evol. Microbiol.">
        <title>The Global Catalogue of Microorganisms (GCM) 10K type strain sequencing project: providing services to taxonomists for standard genome sequencing and annotation.</title>
        <authorList>
            <consortium name="The Broad Institute Genomics Platform"/>
            <consortium name="The Broad Institute Genome Sequencing Center for Infectious Disease"/>
            <person name="Wu L."/>
            <person name="Ma J."/>
        </authorList>
    </citation>
    <scope>NUCLEOTIDE SEQUENCE [LARGE SCALE GENOMIC DNA]</scope>
    <source>
        <strain evidence="9">KCTC 52165</strain>
    </source>
</reference>
<keyword evidence="9" id="KW-1185">Reference proteome</keyword>
<feature type="transmembrane region" description="Helical" evidence="7">
    <location>
        <begin position="416"/>
        <end position="436"/>
    </location>
</feature>
<sequence>MNTIRRSLAFSMADKYVSQILLIATTAAMARILTPAETGLYMTANAVILLADNFRTFGVGVYIVQEQHLDQALVRSAFTVTLALSLAIGALIYLCSGTIAAFYAAPDLKTLLALSALGFLAVPFSSPIMALLQRDMAFRAVACINMAAAFTGSAITIALGLEGFGPVSYIWGFVGASFVMAALAFASRPHGWIFVPCFVGTRKLLSFGIVSSLITVINMLYDLLPRLAFGKILGFDAVGLYARAINVCQLPDRAIVSVLNPVVLPAFAAEARAGGSLKQSYLHGLALMLSIQWPALILLSLLANPVVHLLLGPQWGAVPPLVRLMTLANLALAPAALTFPVLVSAGRIGDALRASLISLPPSAAIIIGAAFFSLETVAASLLLVAPFQMLVAFLFIRRAIGLTASELALTLRGNALLALGCALAPVLVVATSPSGFDLTWTRTLLALAGGGAGWLAALIAVDHPGKREITGAGTFLMERLLPERWGKAGPQPTSRRMRS</sequence>
<name>A0ABV7KEX6_9HYPH</name>
<protein>
    <submittedName>
        <fullName evidence="8">Lipopolysaccharide biosynthesis protein</fullName>
    </submittedName>
</protein>
<comment type="caution">
    <text evidence="8">The sequence shown here is derived from an EMBL/GenBank/DDBJ whole genome shotgun (WGS) entry which is preliminary data.</text>
</comment>
<feature type="transmembrane region" description="Helical" evidence="7">
    <location>
        <begin position="76"/>
        <end position="105"/>
    </location>
</feature>
<evidence type="ECO:0000256" key="4">
    <source>
        <dbReference type="ARBA" id="ARBA00022692"/>
    </source>
</evidence>
<proteinExistence type="inferred from homology"/>
<dbReference type="PANTHER" id="PTHR30250">
    <property type="entry name" value="PST FAMILY PREDICTED COLANIC ACID TRANSPORTER"/>
    <property type="match status" value="1"/>
</dbReference>
<evidence type="ECO:0000256" key="3">
    <source>
        <dbReference type="ARBA" id="ARBA00022475"/>
    </source>
</evidence>
<dbReference type="PANTHER" id="PTHR30250:SF10">
    <property type="entry name" value="LIPOPOLYSACCHARIDE BIOSYNTHESIS PROTEIN WZXC"/>
    <property type="match status" value="1"/>
</dbReference>
<keyword evidence="4 7" id="KW-0812">Transmembrane</keyword>
<keyword evidence="6 7" id="KW-0472">Membrane</keyword>
<evidence type="ECO:0000313" key="9">
    <source>
        <dbReference type="Proteomes" id="UP001595583"/>
    </source>
</evidence>
<feature type="transmembrane region" description="Helical" evidence="7">
    <location>
        <begin position="139"/>
        <end position="161"/>
    </location>
</feature>
<keyword evidence="3" id="KW-1003">Cell membrane</keyword>
<feature type="transmembrane region" description="Helical" evidence="7">
    <location>
        <begin position="442"/>
        <end position="461"/>
    </location>
</feature>
<evidence type="ECO:0000256" key="1">
    <source>
        <dbReference type="ARBA" id="ARBA00004651"/>
    </source>
</evidence>
<feature type="transmembrane region" description="Helical" evidence="7">
    <location>
        <begin position="354"/>
        <end position="372"/>
    </location>
</feature>
<feature type="transmembrane region" description="Helical" evidence="7">
    <location>
        <begin position="167"/>
        <end position="184"/>
    </location>
</feature>